<dbReference type="AlphaFoldDB" id="A0A0E9XWL6"/>
<reference evidence="1" key="2">
    <citation type="journal article" date="2015" name="Fish Shellfish Immunol.">
        <title>Early steps in the European eel (Anguilla anguilla)-Vibrio vulnificus interaction in the gills: Role of the RtxA13 toxin.</title>
        <authorList>
            <person name="Callol A."/>
            <person name="Pajuelo D."/>
            <person name="Ebbesson L."/>
            <person name="Teles M."/>
            <person name="MacKenzie S."/>
            <person name="Amaro C."/>
        </authorList>
    </citation>
    <scope>NUCLEOTIDE SEQUENCE</scope>
</reference>
<sequence>MNYKCKVPLENLLVKILNLKVYLRSQYPIVAR</sequence>
<name>A0A0E9XWL6_ANGAN</name>
<reference evidence="1" key="1">
    <citation type="submission" date="2014-11" db="EMBL/GenBank/DDBJ databases">
        <authorList>
            <person name="Amaro Gonzalez C."/>
        </authorList>
    </citation>
    <scope>NUCLEOTIDE SEQUENCE</scope>
</reference>
<evidence type="ECO:0000313" key="1">
    <source>
        <dbReference type="EMBL" id="JAI06099.1"/>
    </source>
</evidence>
<dbReference type="EMBL" id="GBXM01002479">
    <property type="protein sequence ID" value="JAI06099.1"/>
    <property type="molecule type" value="Transcribed_RNA"/>
</dbReference>
<protein>
    <submittedName>
        <fullName evidence="1">Uncharacterized protein</fullName>
    </submittedName>
</protein>
<accession>A0A0E9XWL6</accession>
<organism evidence="1">
    <name type="scientific">Anguilla anguilla</name>
    <name type="common">European freshwater eel</name>
    <name type="synonym">Muraena anguilla</name>
    <dbReference type="NCBI Taxonomy" id="7936"/>
    <lineage>
        <taxon>Eukaryota</taxon>
        <taxon>Metazoa</taxon>
        <taxon>Chordata</taxon>
        <taxon>Craniata</taxon>
        <taxon>Vertebrata</taxon>
        <taxon>Euteleostomi</taxon>
        <taxon>Actinopterygii</taxon>
        <taxon>Neopterygii</taxon>
        <taxon>Teleostei</taxon>
        <taxon>Anguilliformes</taxon>
        <taxon>Anguillidae</taxon>
        <taxon>Anguilla</taxon>
    </lineage>
</organism>
<proteinExistence type="predicted"/>